<evidence type="ECO:0000313" key="3">
    <source>
        <dbReference type="Proteomes" id="UP000191680"/>
    </source>
</evidence>
<name>A0A1V6LVP1_9FLAO</name>
<accession>A0A1V6LVP1</accession>
<gene>
    <name evidence="2" type="ORF">BUL40_00760</name>
</gene>
<keyword evidence="1" id="KW-0812">Transmembrane</keyword>
<sequence length="232" mass="26977">MLQLVRNIYGGTIKPKNIETAIYSKPGNKIILLLKIFFVKIILSYSLVFFLSFFKNFENNTVQSIEEDFGLQLSFLIVVIIVPIYEEIIFRLPLVYRPINLALSVFGLCYFFLSSFIFGSNFLTLDINLFYKLVFSLVVALSVYFGGKRFSRLGSFWNGNFQVIYYSSILLFGFAHILNFKINFENYYLLPLVISPHLLAGIILNYIRIKLGFLFCCLFHIFNNLFVFILTI</sequence>
<comment type="caution">
    <text evidence="2">The sequence shown here is derived from an EMBL/GenBank/DDBJ whole genome shotgun (WGS) entry which is preliminary data.</text>
</comment>
<evidence type="ECO:0008006" key="4">
    <source>
        <dbReference type="Google" id="ProtNLM"/>
    </source>
</evidence>
<protein>
    <recommendedName>
        <fullName evidence="4">CPBP family intramembrane metalloprotease</fullName>
    </recommendedName>
</protein>
<feature type="transmembrane region" description="Helical" evidence="1">
    <location>
        <begin position="129"/>
        <end position="147"/>
    </location>
</feature>
<keyword evidence="1" id="KW-1133">Transmembrane helix</keyword>
<proteinExistence type="predicted"/>
<dbReference type="EMBL" id="MTBC01000001">
    <property type="protein sequence ID" value="OQD44117.1"/>
    <property type="molecule type" value="Genomic_DNA"/>
</dbReference>
<dbReference type="OrthoDB" id="1161679at2"/>
<keyword evidence="3" id="KW-1185">Reference proteome</keyword>
<dbReference type="Proteomes" id="UP000191680">
    <property type="component" value="Unassembled WGS sequence"/>
</dbReference>
<feature type="transmembrane region" description="Helical" evidence="1">
    <location>
        <begin position="211"/>
        <end position="230"/>
    </location>
</feature>
<evidence type="ECO:0000313" key="2">
    <source>
        <dbReference type="EMBL" id="OQD44117.1"/>
    </source>
</evidence>
<organism evidence="2 3">
    <name type="scientific">Croceivirga radicis</name>
    <dbReference type="NCBI Taxonomy" id="1929488"/>
    <lineage>
        <taxon>Bacteria</taxon>
        <taxon>Pseudomonadati</taxon>
        <taxon>Bacteroidota</taxon>
        <taxon>Flavobacteriia</taxon>
        <taxon>Flavobacteriales</taxon>
        <taxon>Flavobacteriaceae</taxon>
        <taxon>Croceivirga</taxon>
    </lineage>
</organism>
<keyword evidence="1" id="KW-0472">Membrane</keyword>
<feature type="transmembrane region" description="Helical" evidence="1">
    <location>
        <begin position="32"/>
        <end position="54"/>
    </location>
</feature>
<reference evidence="2 3" key="1">
    <citation type="submission" date="2016-12" db="EMBL/GenBank/DDBJ databases">
        <authorList>
            <person name="Song W.-J."/>
            <person name="Kurnit D.M."/>
        </authorList>
    </citation>
    <scope>NUCLEOTIDE SEQUENCE [LARGE SCALE GENOMIC DNA]</scope>
    <source>
        <strain evidence="2 3">HSG9</strain>
    </source>
</reference>
<dbReference type="AlphaFoldDB" id="A0A1V6LVP1"/>
<feature type="transmembrane region" description="Helical" evidence="1">
    <location>
        <begin position="186"/>
        <end position="204"/>
    </location>
</feature>
<feature type="transmembrane region" description="Helical" evidence="1">
    <location>
        <begin position="159"/>
        <end position="180"/>
    </location>
</feature>
<feature type="transmembrane region" description="Helical" evidence="1">
    <location>
        <begin position="69"/>
        <end position="89"/>
    </location>
</feature>
<dbReference type="RefSeq" id="WP_080317680.1">
    <property type="nucleotide sequence ID" value="NZ_MTBC01000001.1"/>
</dbReference>
<evidence type="ECO:0000256" key="1">
    <source>
        <dbReference type="SAM" id="Phobius"/>
    </source>
</evidence>
<feature type="transmembrane region" description="Helical" evidence="1">
    <location>
        <begin position="101"/>
        <end position="123"/>
    </location>
</feature>